<organism evidence="1 2">
    <name type="scientific">Edhazardia aedis (strain USNM 41457)</name>
    <name type="common">Microsporidian parasite</name>
    <dbReference type="NCBI Taxonomy" id="1003232"/>
    <lineage>
        <taxon>Eukaryota</taxon>
        <taxon>Fungi</taxon>
        <taxon>Fungi incertae sedis</taxon>
        <taxon>Microsporidia</taxon>
        <taxon>Edhazardia</taxon>
    </lineage>
</organism>
<protein>
    <submittedName>
        <fullName evidence="1">Uncharacterized protein</fullName>
    </submittedName>
</protein>
<evidence type="ECO:0000313" key="1">
    <source>
        <dbReference type="EMBL" id="EJW01505.1"/>
    </source>
</evidence>
<evidence type="ECO:0000313" key="2">
    <source>
        <dbReference type="Proteomes" id="UP000003163"/>
    </source>
</evidence>
<dbReference type="VEuPathDB" id="MicrosporidiaDB:EDEG_03910"/>
<dbReference type="EMBL" id="AFBI03000145">
    <property type="protein sequence ID" value="EJW01505.1"/>
    <property type="molecule type" value="Genomic_DNA"/>
</dbReference>
<proteinExistence type="predicted"/>
<reference evidence="2" key="2">
    <citation type="submission" date="2015-07" db="EMBL/GenBank/DDBJ databases">
        <title>Contrasting host-pathogen interactions and genome evolution in two generalist and specialist microsporidian pathogens of mosquitoes.</title>
        <authorList>
            <consortium name="The Broad Institute Genomics Platform"/>
            <consortium name="The Broad Institute Genome Sequencing Center for Infectious Disease"/>
            <person name="Cuomo C.A."/>
            <person name="Sanscrainte N.D."/>
            <person name="Goldberg J.M."/>
            <person name="Heiman D."/>
            <person name="Young S."/>
            <person name="Zeng Q."/>
            <person name="Becnel J.J."/>
            <person name="Birren B.W."/>
        </authorList>
    </citation>
    <scope>NUCLEOTIDE SEQUENCE [LARGE SCALE GENOMIC DNA]</scope>
    <source>
        <strain evidence="2">USNM 41457</strain>
    </source>
</reference>
<dbReference type="HOGENOM" id="CLU_1981580_0_0_1"/>
<accession>J9DFX3</accession>
<gene>
    <name evidence="1" type="ORF">EDEG_03910</name>
</gene>
<comment type="caution">
    <text evidence="1">The sequence shown here is derived from an EMBL/GenBank/DDBJ whole genome shotgun (WGS) entry which is preliminary data.</text>
</comment>
<name>J9DFX3_EDHAE</name>
<keyword evidence="2" id="KW-1185">Reference proteome</keyword>
<reference evidence="1 2" key="1">
    <citation type="submission" date="2011-08" db="EMBL/GenBank/DDBJ databases">
        <authorList>
            <person name="Liu Z.J."/>
            <person name="Shi F.L."/>
            <person name="Lu J.Q."/>
            <person name="Li M."/>
            <person name="Wang Z.L."/>
        </authorList>
    </citation>
    <scope>NUCLEOTIDE SEQUENCE [LARGE SCALE GENOMIC DNA]</scope>
    <source>
        <strain evidence="1 2">USNM 41457</strain>
    </source>
</reference>
<sequence length="126" mass="14664">MAFLSEPFKIIYMTFDVLIKKCGLIEDKFTKIRKKYETIFENNEIKKLKQLTTEKVVNELVIQLSNCQKYMYCSLKSINNLLEIFNQTPESELDQAQAKAIEALNAEINAYNSQKIEKALYVAKII</sequence>
<dbReference type="InParanoid" id="J9DFX3"/>
<dbReference type="Proteomes" id="UP000003163">
    <property type="component" value="Unassembled WGS sequence"/>
</dbReference>
<dbReference type="AlphaFoldDB" id="J9DFX3"/>